<keyword evidence="2" id="KW-0805">Transcription regulation</keyword>
<protein>
    <submittedName>
        <fullName evidence="7">RNA polymerase sigma-e factor sigma-24</fullName>
    </submittedName>
</protein>
<evidence type="ECO:0000256" key="2">
    <source>
        <dbReference type="ARBA" id="ARBA00023015"/>
    </source>
</evidence>
<sequence>MSMGQDASSDRAARLVALMGRVALADREAFDQLYRATSATLFGVVLRINRDRSQAEEVLQEVFIAVWRQAASFDAHQGQPLTWLTSLARHRAIDSLRRLATQPSTISSFGHLDEDGGPNADGEDDLLVHMPSLTPGPLDLLDDASRAHSLQLCMASLSGEQRSSLALTYYQGLSHAEVADHMSQPLGTVKSWVRRGLQSLRSCLDRAAGLIASMEKAA</sequence>
<dbReference type="Gene3D" id="1.10.1740.10">
    <property type="match status" value="1"/>
</dbReference>
<dbReference type="Proteomes" id="UP000197468">
    <property type="component" value="Unassembled WGS sequence"/>
</dbReference>
<comment type="similarity">
    <text evidence="1">Belongs to the sigma-70 factor family. ECF subfamily.</text>
</comment>
<dbReference type="AlphaFoldDB" id="A0A246JE68"/>
<dbReference type="SUPFAM" id="SSF88659">
    <property type="entry name" value="Sigma3 and sigma4 domains of RNA polymerase sigma factors"/>
    <property type="match status" value="1"/>
</dbReference>
<dbReference type="InterPro" id="IPR036388">
    <property type="entry name" value="WH-like_DNA-bd_sf"/>
</dbReference>
<evidence type="ECO:0000313" key="7">
    <source>
        <dbReference type="EMBL" id="OWQ90536.1"/>
    </source>
</evidence>
<dbReference type="InterPro" id="IPR013324">
    <property type="entry name" value="RNA_pol_sigma_r3/r4-like"/>
</dbReference>
<evidence type="ECO:0000259" key="6">
    <source>
        <dbReference type="Pfam" id="PF08281"/>
    </source>
</evidence>
<dbReference type="InterPro" id="IPR013325">
    <property type="entry name" value="RNA_pol_sigma_r2"/>
</dbReference>
<dbReference type="SUPFAM" id="SSF88946">
    <property type="entry name" value="Sigma2 domain of RNA polymerase sigma factors"/>
    <property type="match status" value="1"/>
</dbReference>
<proteinExistence type="inferred from homology"/>
<dbReference type="GO" id="GO:0006352">
    <property type="term" value="P:DNA-templated transcription initiation"/>
    <property type="evidence" value="ECO:0007669"/>
    <property type="project" value="InterPro"/>
</dbReference>
<name>A0A246JE68_9BURK</name>
<dbReference type="PANTHER" id="PTHR43133">
    <property type="entry name" value="RNA POLYMERASE ECF-TYPE SIGMA FACTO"/>
    <property type="match status" value="1"/>
</dbReference>
<keyword evidence="3" id="KW-0731">Sigma factor</keyword>
<feature type="domain" description="RNA polymerase sigma-70 region 2" evidence="5">
    <location>
        <begin position="33"/>
        <end position="99"/>
    </location>
</feature>
<dbReference type="GO" id="GO:0016987">
    <property type="term" value="F:sigma factor activity"/>
    <property type="evidence" value="ECO:0007669"/>
    <property type="project" value="UniProtKB-KW"/>
</dbReference>
<dbReference type="OrthoDB" id="9784272at2"/>
<organism evidence="7 8">
    <name type="scientific">Roseateles aquatilis</name>
    <dbReference type="NCBI Taxonomy" id="431061"/>
    <lineage>
        <taxon>Bacteria</taxon>
        <taxon>Pseudomonadati</taxon>
        <taxon>Pseudomonadota</taxon>
        <taxon>Betaproteobacteria</taxon>
        <taxon>Burkholderiales</taxon>
        <taxon>Sphaerotilaceae</taxon>
        <taxon>Roseateles</taxon>
    </lineage>
</organism>
<reference evidence="7 8" key="1">
    <citation type="journal article" date="2008" name="Int. J. Syst. Evol. Microbiol.">
        <title>Description of Roseateles aquatilis sp. nov. and Roseateles terrae sp. nov., in the class Betaproteobacteria, and emended description of the genus Roseateles.</title>
        <authorList>
            <person name="Gomila M."/>
            <person name="Bowien B."/>
            <person name="Falsen E."/>
            <person name="Moore E.R."/>
            <person name="Lalucat J."/>
        </authorList>
    </citation>
    <scope>NUCLEOTIDE SEQUENCE [LARGE SCALE GENOMIC DNA]</scope>
    <source>
        <strain evidence="7 8">CCUG 48205</strain>
    </source>
</reference>
<keyword evidence="8" id="KW-1185">Reference proteome</keyword>
<dbReference type="InterPro" id="IPR014284">
    <property type="entry name" value="RNA_pol_sigma-70_dom"/>
</dbReference>
<dbReference type="InterPro" id="IPR007627">
    <property type="entry name" value="RNA_pol_sigma70_r2"/>
</dbReference>
<evidence type="ECO:0000256" key="1">
    <source>
        <dbReference type="ARBA" id="ARBA00010641"/>
    </source>
</evidence>
<accession>A0A246JE68</accession>
<feature type="domain" description="RNA polymerase sigma factor 70 region 4 type 2" evidence="6">
    <location>
        <begin position="149"/>
        <end position="200"/>
    </location>
</feature>
<keyword evidence="4" id="KW-0804">Transcription</keyword>
<dbReference type="GO" id="GO:0003677">
    <property type="term" value="F:DNA binding"/>
    <property type="evidence" value="ECO:0007669"/>
    <property type="project" value="InterPro"/>
</dbReference>
<gene>
    <name evidence="7" type="ORF">CDN99_13465</name>
</gene>
<dbReference type="NCBIfam" id="TIGR02937">
    <property type="entry name" value="sigma70-ECF"/>
    <property type="match status" value="1"/>
</dbReference>
<evidence type="ECO:0000256" key="4">
    <source>
        <dbReference type="ARBA" id="ARBA00023163"/>
    </source>
</evidence>
<evidence type="ECO:0000259" key="5">
    <source>
        <dbReference type="Pfam" id="PF04542"/>
    </source>
</evidence>
<comment type="caution">
    <text evidence="7">The sequence shown here is derived from an EMBL/GenBank/DDBJ whole genome shotgun (WGS) entry which is preliminary data.</text>
</comment>
<dbReference type="InterPro" id="IPR013249">
    <property type="entry name" value="RNA_pol_sigma70_r4_t2"/>
</dbReference>
<dbReference type="Pfam" id="PF08281">
    <property type="entry name" value="Sigma70_r4_2"/>
    <property type="match status" value="1"/>
</dbReference>
<dbReference type="CDD" id="cd06171">
    <property type="entry name" value="Sigma70_r4"/>
    <property type="match status" value="1"/>
</dbReference>
<evidence type="ECO:0000313" key="8">
    <source>
        <dbReference type="Proteomes" id="UP000197468"/>
    </source>
</evidence>
<dbReference type="InterPro" id="IPR039425">
    <property type="entry name" value="RNA_pol_sigma-70-like"/>
</dbReference>
<dbReference type="EMBL" id="NIOF01000005">
    <property type="protein sequence ID" value="OWQ90536.1"/>
    <property type="molecule type" value="Genomic_DNA"/>
</dbReference>
<dbReference type="PANTHER" id="PTHR43133:SF62">
    <property type="entry name" value="RNA POLYMERASE SIGMA FACTOR SIGZ"/>
    <property type="match status" value="1"/>
</dbReference>
<dbReference type="Gene3D" id="1.10.10.10">
    <property type="entry name" value="Winged helix-like DNA-binding domain superfamily/Winged helix DNA-binding domain"/>
    <property type="match status" value="1"/>
</dbReference>
<evidence type="ECO:0000256" key="3">
    <source>
        <dbReference type="ARBA" id="ARBA00023082"/>
    </source>
</evidence>
<dbReference type="Pfam" id="PF04542">
    <property type="entry name" value="Sigma70_r2"/>
    <property type="match status" value="1"/>
</dbReference>